<feature type="compositionally biased region" description="Basic and acidic residues" evidence="1">
    <location>
        <begin position="42"/>
        <end position="54"/>
    </location>
</feature>
<evidence type="ECO:0000313" key="2">
    <source>
        <dbReference type="EMBL" id="KAK0602028.1"/>
    </source>
</evidence>
<gene>
    <name evidence="2" type="ORF">LWI29_029703</name>
</gene>
<sequence length="350" mass="38694">MSICKIVGKIEWRKLWRVVLSSRANNKMIVCLGRVMGRLSRPVDEGPHPKERTQGRLGLRPSCDIDGPKDTGVGLGSFAVGPIKSGLGHGSDLLTGLDIGAGKLDSDCGGYKAIGSGQMSDDPVENFKLRDLVEKRDLVQKQGGGRWKRQARNKGKLSGYLGTKLVRGKRGFIDVLVEDLIEGGLENGEKKGRKLVEHLKLRAEKHPKPYVIGWIQKGPKANVTEVCKVPVSIGQYYRDEVTCDVVEMDAGHVLLGRPWQFDVDITYRGRDNVCVFNWNGRKIAMVPKRCSNGSSTKNTVKEQSLVSLVTSITDLEAEIKEAQEVHVVVVRALVIEDKEEQKIMVSEKVE</sequence>
<dbReference type="PANTHER" id="PTHR35046">
    <property type="entry name" value="ZINC KNUCKLE (CCHC-TYPE) FAMILY PROTEIN"/>
    <property type="match status" value="1"/>
</dbReference>
<feature type="region of interest" description="Disordered" evidence="1">
    <location>
        <begin position="42"/>
        <end position="63"/>
    </location>
</feature>
<organism evidence="2 3">
    <name type="scientific">Acer saccharum</name>
    <name type="common">Sugar maple</name>
    <dbReference type="NCBI Taxonomy" id="4024"/>
    <lineage>
        <taxon>Eukaryota</taxon>
        <taxon>Viridiplantae</taxon>
        <taxon>Streptophyta</taxon>
        <taxon>Embryophyta</taxon>
        <taxon>Tracheophyta</taxon>
        <taxon>Spermatophyta</taxon>
        <taxon>Magnoliopsida</taxon>
        <taxon>eudicotyledons</taxon>
        <taxon>Gunneridae</taxon>
        <taxon>Pentapetalae</taxon>
        <taxon>rosids</taxon>
        <taxon>malvids</taxon>
        <taxon>Sapindales</taxon>
        <taxon>Sapindaceae</taxon>
        <taxon>Hippocastanoideae</taxon>
        <taxon>Acereae</taxon>
        <taxon>Acer</taxon>
    </lineage>
</organism>
<dbReference type="AlphaFoldDB" id="A0AA39T7D7"/>
<evidence type="ECO:0000256" key="1">
    <source>
        <dbReference type="SAM" id="MobiDB-lite"/>
    </source>
</evidence>
<reference evidence="2" key="2">
    <citation type="submission" date="2023-06" db="EMBL/GenBank/DDBJ databases">
        <authorList>
            <person name="Swenson N.G."/>
            <person name="Wegrzyn J.L."/>
            <person name="Mcevoy S.L."/>
        </authorList>
    </citation>
    <scope>NUCLEOTIDE SEQUENCE</scope>
    <source>
        <strain evidence="2">NS2018</strain>
        <tissue evidence="2">Leaf</tissue>
    </source>
</reference>
<dbReference type="CDD" id="cd00303">
    <property type="entry name" value="retropepsin_like"/>
    <property type="match status" value="1"/>
</dbReference>
<proteinExistence type="predicted"/>
<dbReference type="Proteomes" id="UP001168877">
    <property type="component" value="Unassembled WGS sequence"/>
</dbReference>
<reference evidence="2" key="1">
    <citation type="journal article" date="2022" name="Plant J.">
        <title>Strategies of tolerance reflected in two North American maple genomes.</title>
        <authorList>
            <person name="McEvoy S.L."/>
            <person name="Sezen U.U."/>
            <person name="Trouern-Trend A."/>
            <person name="McMahon S.M."/>
            <person name="Schaberg P.G."/>
            <person name="Yang J."/>
            <person name="Wegrzyn J.L."/>
            <person name="Swenson N.G."/>
        </authorList>
    </citation>
    <scope>NUCLEOTIDE SEQUENCE</scope>
    <source>
        <strain evidence="2">NS2018</strain>
    </source>
</reference>
<dbReference type="EMBL" id="JAUESC010000003">
    <property type="protein sequence ID" value="KAK0602028.1"/>
    <property type="molecule type" value="Genomic_DNA"/>
</dbReference>
<evidence type="ECO:0000313" key="3">
    <source>
        <dbReference type="Proteomes" id="UP001168877"/>
    </source>
</evidence>
<keyword evidence="3" id="KW-1185">Reference proteome</keyword>
<dbReference type="PANTHER" id="PTHR35046:SF9">
    <property type="entry name" value="RNA-DIRECTED DNA POLYMERASE"/>
    <property type="match status" value="1"/>
</dbReference>
<name>A0AA39T7D7_ACESA</name>
<accession>A0AA39T7D7</accession>
<protein>
    <submittedName>
        <fullName evidence="2">Uncharacterized protein</fullName>
    </submittedName>
</protein>
<comment type="caution">
    <text evidence="2">The sequence shown here is derived from an EMBL/GenBank/DDBJ whole genome shotgun (WGS) entry which is preliminary data.</text>
</comment>